<accession>A0A2J6PQ81</accession>
<dbReference type="InterPro" id="IPR010730">
    <property type="entry name" value="HET"/>
</dbReference>
<dbReference type="InterPro" id="IPR052895">
    <property type="entry name" value="HetReg/Transcr_Mod"/>
</dbReference>
<dbReference type="OrthoDB" id="2157530at2759"/>
<evidence type="ECO:0000313" key="3">
    <source>
        <dbReference type="Proteomes" id="UP000235672"/>
    </source>
</evidence>
<evidence type="ECO:0000259" key="1">
    <source>
        <dbReference type="Pfam" id="PF06985"/>
    </source>
</evidence>
<dbReference type="Proteomes" id="UP000235672">
    <property type="component" value="Unassembled WGS sequence"/>
</dbReference>
<dbReference type="Pfam" id="PF26639">
    <property type="entry name" value="Het-6_barrel"/>
    <property type="match status" value="1"/>
</dbReference>
<sequence length="680" mass="77035">MANPNFSDFHNVAFQHLLVKEVADHRLKVLLKHFSFSNECLEEHLPSGELFTKTENREQHGSPVIENEEPLVSKDLFAYPTLTQACTTRLLILEPGSLQEDLKCQLKSVPRLGEHQYEALSYFWGGGGGSGTIIELSGKKIQITANCEAALRRLRHEDEPRLLWVDAICIDQSNDDERSRQVEIMQKIYTGAKRVIIWLGETSAQDSLALSSLKHLKNQVDTTQGHLRLSARLGWYRDKTSGKVFSGGANKSIVGKADYGHLVNLLRREWFRRTWVIQEVASARDAVVICGNESMKWEPFADVYMRLGDVTQFQGEVAHHSLENISAIENARRSRSGPLFMPLFHILVATSFSQCSDPRDKIYAVKGLAKDWEEKKGLETNYKISVETLFRAFAISDSNLNLNLRTLSCISEPTKSRNTPLPSWVPDWRNIENAHPFVRYSDRTKFRASGGMKAEAWHSHDQSILHVRGKWIDWVTVLGSEPTFTKSGAVFEINTDKITELSRSATWLQECEELASNRDRILTSGRQEQLWRTLTCGLTGDGFPAPQHYAEYFQKYMKFMAGSQERFTNYLAEAENSPNGIRGLTEAMNGFETHKYIEASIDRWSSKHRFCITNSGALACVPKATHNGDIICVLFGGEVPYVLRTTGTGRYFVVGECYLHGIMNGESLSYDTEIREFQLV</sequence>
<feature type="domain" description="Heterokaryon incompatibility" evidence="1">
    <location>
        <begin position="117"/>
        <end position="279"/>
    </location>
</feature>
<name>A0A2J6PQ81_9HELO</name>
<dbReference type="Pfam" id="PF06985">
    <property type="entry name" value="HET"/>
    <property type="match status" value="1"/>
</dbReference>
<keyword evidence="3" id="KW-1185">Reference proteome</keyword>
<reference evidence="2 3" key="1">
    <citation type="submission" date="2016-05" db="EMBL/GenBank/DDBJ databases">
        <title>A degradative enzymes factory behind the ericoid mycorrhizal symbiosis.</title>
        <authorList>
            <consortium name="DOE Joint Genome Institute"/>
            <person name="Martino E."/>
            <person name="Morin E."/>
            <person name="Grelet G."/>
            <person name="Kuo A."/>
            <person name="Kohler A."/>
            <person name="Daghino S."/>
            <person name="Barry K."/>
            <person name="Choi C."/>
            <person name="Cichocki N."/>
            <person name="Clum A."/>
            <person name="Copeland A."/>
            <person name="Hainaut M."/>
            <person name="Haridas S."/>
            <person name="Labutti K."/>
            <person name="Lindquist E."/>
            <person name="Lipzen A."/>
            <person name="Khouja H.-R."/>
            <person name="Murat C."/>
            <person name="Ohm R."/>
            <person name="Olson A."/>
            <person name="Spatafora J."/>
            <person name="Veneault-Fourrey C."/>
            <person name="Henrissat B."/>
            <person name="Grigoriev I."/>
            <person name="Martin F."/>
            <person name="Perotto S."/>
        </authorList>
    </citation>
    <scope>NUCLEOTIDE SEQUENCE [LARGE SCALE GENOMIC DNA]</scope>
    <source>
        <strain evidence="2 3">UAMH 7357</strain>
    </source>
</reference>
<dbReference type="EMBL" id="KZ613507">
    <property type="protein sequence ID" value="PMD16184.1"/>
    <property type="molecule type" value="Genomic_DNA"/>
</dbReference>
<gene>
    <name evidence="2" type="ORF">NA56DRAFT_753289</name>
</gene>
<dbReference type="PANTHER" id="PTHR24148">
    <property type="entry name" value="ANKYRIN REPEAT DOMAIN-CONTAINING PROTEIN 39 HOMOLOG-RELATED"/>
    <property type="match status" value="1"/>
</dbReference>
<evidence type="ECO:0000313" key="2">
    <source>
        <dbReference type="EMBL" id="PMD16184.1"/>
    </source>
</evidence>
<dbReference type="PANTHER" id="PTHR24148:SF64">
    <property type="entry name" value="HETEROKARYON INCOMPATIBILITY DOMAIN-CONTAINING PROTEIN"/>
    <property type="match status" value="1"/>
</dbReference>
<proteinExistence type="predicted"/>
<protein>
    <submittedName>
        <fullName evidence="2">HET-domain-containing protein</fullName>
    </submittedName>
</protein>
<organism evidence="2 3">
    <name type="scientific">Hyaloscypha hepaticicola</name>
    <dbReference type="NCBI Taxonomy" id="2082293"/>
    <lineage>
        <taxon>Eukaryota</taxon>
        <taxon>Fungi</taxon>
        <taxon>Dikarya</taxon>
        <taxon>Ascomycota</taxon>
        <taxon>Pezizomycotina</taxon>
        <taxon>Leotiomycetes</taxon>
        <taxon>Helotiales</taxon>
        <taxon>Hyaloscyphaceae</taxon>
        <taxon>Hyaloscypha</taxon>
    </lineage>
</organism>
<dbReference type="AlphaFoldDB" id="A0A2J6PQ81"/>